<comment type="caution">
    <text evidence="1">The sequence shown here is derived from an EMBL/GenBank/DDBJ whole genome shotgun (WGS) entry which is preliminary data.</text>
</comment>
<protein>
    <submittedName>
        <fullName evidence="1">Uncharacterized protein</fullName>
    </submittedName>
</protein>
<name>A0A8J2J474_9HEXA</name>
<proteinExistence type="predicted"/>
<evidence type="ECO:0000313" key="1">
    <source>
        <dbReference type="EMBL" id="CAG7692191.1"/>
    </source>
</evidence>
<dbReference type="Proteomes" id="UP000708208">
    <property type="component" value="Unassembled WGS sequence"/>
</dbReference>
<keyword evidence="2" id="KW-1185">Reference proteome</keyword>
<gene>
    <name evidence="1" type="ORF">AFUS01_LOCUS3635</name>
</gene>
<accession>A0A8J2J474</accession>
<reference evidence="1" key="1">
    <citation type="submission" date="2021-06" db="EMBL/GenBank/DDBJ databases">
        <authorList>
            <person name="Hodson N. C."/>
            <person name="Mongue J. A."/>
            <person name="Jaron S. K."/>
        </authorList>
    </citation>
    <scope>NUCLEOTIDE SEQUENCE</scope>
</reference>
<dbReference type="AlphaFoldDB" id="A0A8J2J474"/>
<organism evidence="1 2">
    <name type="scientific">Allacma fusca</name>
    <dbReference type="NCBI Taxonomy" id="39272"/>
    <lineage>
        <taxon>Eukaryota</taxon>
        <taxon>Metazoa</taxon>
        <taxon>Ecdysozoa</taxon>
        <taxon>Arthropoda</taxon>
        <taxon>Hexapoda</taxon>
        <taxon>Collembola</taxon>
        <taxon>Symphypleona</taxon>
        <taxon>Sminthuridae</taxon>
        <taxon>Allacma</taxon>
    </lineage>
</organism>
<evidence type="ECO:0000313" key="2">
    <source>
        <dbReference type="Proteomes" id="UP000708208"/>
    </source>
</evidence>
<sequence length="71" mass="7740">MDGIPARIEPRSLDIGTELDMEQLSRAPYAHHMWRVGKVAGSLGRATEAAHASPFSRKALPSIIHLTLIPP</sequence>
<dbReference type="EMBL" id="CAJVCH010021913">
    <property type="protein sequence ID" value="CAG7692191.1"/>
    <property type="molecule type" value="Genomic_DNA"/>
</dbReference>